<evidence type="ECO:0000256" key="9">
    <source>
        <dbReference type="ARBA" id="ARBA00022645"/>
    </source>
</evidence>
<feature type="non-terminal residue" evidence="27">
    <location>
        <position position="1677"/>
    </location>
</feature>
<comment type="similarity">
    <text evidence="6 24">Belongs to the peptidase M14 family.</text>
</comment>
<evidence type="ECO:0000256" key="25">
    <source>
        <dbReference type="SAM" id="MobiDB-lite"/>
    </source>
</evidence>
<feature type="repeat" description="Solcar" evidence="23">
    <location>
        <begin position="1492"/>
        <end position="1580"/>
    </location>
</feature>
<evidence type="ECO:0000256" key="10">
    <source>
        <dbReference type="ARBA" id="ARBA00022670"/>
    </source>
</evidence>
<gene>
    <name evidence="27" type="primary">Zte25</name>
    <name evidence="27" type="ORF">GTO95_0005830</name>
</gene>
<feature type="region of interest" description="Disordered" evidence="25">
    <location>
        <begin position="1163"/>
        <end position="1361"/>
    </location>
</feature>
<feature type="region of interest" description="Disordered" evidence="25">
    <location>
        <begin position="642"/>
        <end position="705"/>
    </location>
</feature>
<organism evidence="27 28">
    <name type="scientific">Atractosteus spatula</name>
    <name type="common">Alligator gar</name>
    <name type="synonym">Lepisosteus spatula</name>
    <dbReference type="NCBI Taxonomy" id="7917"/>
    <lineage>
        <taxon>Eukaryota</taxon>
        <taxon>Metazoa</taxon>
        <taxon>Chordata</taxon>
        <taxon>Craniata</taxon>
        <taxon>Vertebrata</taxon>
        <taxon>Euteleostomi</taxon>
        <taxon>Actinopterygii</taxon>
        <taxon>Neopterygii</taxon>
        <taxon>Holostei</taxon>
        <taxon>Semionotiformes</taxon>
        <taxon>Lepisosteidae</taxon>
        <taxon>Atractosteus</taxon>
    </lineage>
</organism>
<evidence type="ECO:0000256" key="13">
    <source>
        <dbReference type="ARBA" id="ARBA00022801"/>
    </source>
</evidence>
<dbReference type="InterPro" id="IPR050821">
    <property type="entry name" value="Cytosolic_carboxypeptidase"/>
</dbReference>
<comment type="caution">
    <text evidence="27">The sequence shown here is derived from an EMBL/GenBank/DDBJ whole genome shotgun (WGS) entry which is preliminary data.</text>
</comment>
<dbReference type="Pfam" id="PF00153">
    <property type="entry name" value="Mito_carr"/>
    <property type="match status" value="1"/>
</dbReference>
<dbReference type="GO" id="GO:0006508">
    <property type="term" value="P:proteolysis"/>
    <property type="evidence" value="ECO:0007669"/>
    <property type="project" value="UniProtKB-KW"/>
</dbReference>
<name>A0A8J7TJ75_ATRSP</name>
<dbReference type="PROSITE" id="PS52035">
    <property type="entry name" value="PEPTIDASE_M14"/>
    <property type="match status" value="1"/>
</dbReference>
<feature type="compositionally biased region" description="Basic and acidic residues" evidence="25">
    <location>
        <begin position="1094"/>
        <end position="1103"/>
    </location>
</feature>
<feature type="compositionally biased region" description="Polar residues" evidence="25">
    <location>
        <begin position="1199"/>
        <end position="1218"/>
    </location>
</feature>
<dbReference type="CDD" id="cd06907">
    <property type="entry name" value="M14_AGBL2-3_like"/>
    <property type="match status" value="1"/>
</dbReference>
<feature type="compositionally biased region" description="Basic and acidic residues" evidence="25">
    <location>
        <begin position="1058"/>
        <end position="1068"/>
    </location>
</feature>
<dbReference type="Gene3D" id="2.60.40.3120">
    <property type="match status" value="1"/>
</dbReference>
<feature type="region of interest" description="Disordered" evidence="25">
    <location>
        <begin position="921"/>
        <end position="1137"/>
    </location>
</feature>
<evidence type="ECO:0000313" key="27">
    <source>
        <dbReference type="EMBL" id="MBN3325016.1"/>
    </source>
</evidence>
<dbReference type="GO" id="GO:0005829">
    <property type="term" value="C:cytosol"/>
    <property type="evidence" value="ECO:0007669"/>
    <property type="project" value="UniProtKB-SubCell"/>
</dbReference>
<feature type="repeat" description="Solcar" evidence="23">
    <location>
        <begin position="1373"/>
        <end position="1473"/>
    </location>
</feature>
<proteinExistence type="inferred from homology"/>
<reference evidence="27" key="1">
    <citation type="journal article" date="2021" name="Cell">
        <title>Tracing the genetic footprints of vertebrate landing in non-teleost ray-finned fishes.</title>
        <authorList>
            <person name="Bi X."/>
            <person name="Wang K."/>
            <person name="Yang L."/>
            <person name="Pan H."/>
            <person name="Jiang H."/>
            <person name="Wei Q."/>
            <person name="Fang M."/>
            <person name="Yu H."/>
            <person name="Zhu C."/>
            <person name="Cai Y."/>
            <person name="He Y."/>
            <person name="Gan X."/>
            <person name="Zeng H."/>
            <person name="Yu D."/>
            <person name="Zhu Y."/>
            <person name="Jiang H."/>
            <person name="Qiu Q."/>
            <person name="Yang H."/>
            <person name="Zhang Y.E."/>
            <person name="Wang W."/>
            <person name="Zhu M."/>
            <person name="He S."/>
            <person name="Zhang G."/>
        </authorList>
    </citation>
    <scope>NUCLEOTIDE SEQUENCE</scope>
    <source>
        <strain evidence="27">Allg_001</strain>
    </source>
</reference>
<evidence type="ECO:0000259" key="26">
    <source>
        <dbReference type="PROSITE" id="PS52035"/>
    </source>
</evidence>
<comment type="cofactor">
    <cofactor evidence="1">
        <name>Zn(2+)</name>
        <dbReference type="ChEBI" id="CHEBI:29105"/>
    </cofactor>
</comment>
<comment type="catalytic activity">
    <reaction evidence="19">
        <text>(L-glutamyl)(n+1)-gamma-L-glutamyl-L-glutamyl-[protein] + H2O = (L-glutamyl)(n)-gamma-L-glutamyl-L-glutamyl-[protein] + L-glutamate</text>
        <dbReference type="Rhea" id="RHEA:60004"/>
        <dbReference type="Rhea" id="RHEA-COMP:15519"/>
        <dbReference type="Rhea" id="RHEA-COMP:15675"/>
        <dbReference type="ChEBI" id="CHEBI:15377"/>
        <dbReference type="ChEBI" id="CHEBI:29985"/>
        <dbReference type="ChEBI" id="CHEBI:143623"/>
    </reaction>
    <physiologicalReaction direction="left-to-right" evidence="19">
        <dbReference type="Rhea" id="RHEA:60005"/>
    </physiologicalReaction>
</comment>
<dbReference type="SMART" id="SM00631">
    <property type="entry name" value="Zn_pept"/>
    <property type="match status" value="1"/>
</dbReference>
<dbReference type="SUPFAM" id="SSF53187">
    <property type="entry name" value="Zn-dependent exopeptidases"/>
    <property type="match status" value="1"/>
</dbReference>
<evidence type="ECO:0000256" key="4">
    <source>
        <dbReference type="ARBA" id="ARBA00004141"/>
    </source>
</evidence>
<feature type="active site" description="Proton donor/acceptor" evidence="24">
    <location>
        <position position="566"/>
    </location>
</feature>
<evidence type="ECO:0000256" key="7">
    <source>
        <dbReference type="ARBA" id="ARBA00006375"/>
    </source>
</evidence>
<feature type="non-terminal residue" evidence="27">
    <location>
        <position position="1"/>
    </location>
</feature>
<dbReference type="InterPro" id="IPR018108">
    <property type="entry name" value="MCP_transmembrane"/>
</dbReference>
<dbReference type="SUPFAM" id="SSF103506">
    <property type="entry name" value="Mitochondrial carrier"/>
    <property type="match status" value="1"/>
</dbReference>
<keyword evidence="14" id="KW-0862">Zinc</keyword>
<keyword evidence="13" id="KW-0378">Hydrolase</keyword>
<dbReference type="Proteomes" id="UP000736164">
    <property type="component" value="Unassembled WGS sequence"/>
</dbReference>
<dbReference type="EMBL" id="JAAWVO010073700">
    <property type="protein sequence ID" value="MBN3325016.1"/>
    <property type="molecule type" value="Genomic_DNA"/>
</dbReference>
<evidence type="ECO:0000256" key="6">
    <source>
        <dbReference type="ARBA" id="ARBA00005988"/>
    </source>
</evidence>
<evidence type="ECO:0000256" key="17">
    <source>
        <dbReference type="ARBA" id="ARBA00023212"/>
    </source>
</evidence>
<evidence type="ECO:0000256" key="11">
    <source>
        <dbReference type="ARBA" id="ARBA00022692"/>
    </source>
</evidence>
<evidence type="ECO:0000256" key="21">
    <source>
        <dbReference type="ARBA" id="ARBA00043071"/>
    </source>
</evidence>
<feature type="compositionally biased region" description="Basic and acidic residues" evidence="25">
    <location>
        <begin position="1230"/>
        <end position="1246"/>
    </location>
</feature>
<evidence type="ECO:0000256" key="20">
    <source>
        <dbReference type="ARBA" id="ARBA00041046"/>
    </source>
</evidence>
<feature type="compositionally biased region" description="Basic and acidic residues" evidence="25">
    <location>
        <begin position="1300"/>
        <end position="1310"/>
    </location>
</feature>
<dbReference type="GO" id="GO:0016020">
    <property type="term" value="C:membrane"/>
    <property type="evidence" value="ECO:0007669"/>
    <property type="project" value="UniProtKB-SubCell"/>
</dbReference>
<dbReference type="PANTHER" id="PTHR12756">
    <property type="entry name" value="CYTOSOLIC CARBOXYPEPTIDASE"/>
    <property type="match status" value="1"/>
</dbReference>
<evidence type="ECO:0000256" key="23">
    <source>
        <dbReference type="PROSITE-ProRule" id="PRU00282"/>
    </source>
</evidence>
<evidence type="ECO:0000256" key="16">
    <source>
        <dbReference type="ARBA" id="ARBA00023136"/>
    </source>
</evidence>
<comment type="similarity">
    <text evidence="7">Belongs to the mitochondrial carrier (TC 2.A.29) family.</text>
</comment>
<evidence type="ECO:0000256" key="22">
    <source>
        <dbReference type="ARBA" id="ARBA00043107"/>
    </source>
</evidence>
<dbReference type="GO" id="GO:0004181">
    <property type="term" value="F:metallocarboxypeptidase activity"/>
    <property type="evidence" value="ECO:0007669"/>
    <property type="project" value="InterPro"/>
</dbReference>
<feature type="compositionally biased region" description="Basic and acidic residues" evidence="25">
    <location>
        <begin position="1336"/>
        <end position="1345"/>
    </location>
</feature>
<evidence type="ECO:0000256" key="15">
    <source>
        <dbReference type="ARBA" id="ARBA00023049"/>
    </source>
</evidence>
<evidence type="ECO:0000313" key="28">
    <source>
        <dbReference type="Proteomes" id="UP000736164"/>
    </source>
</evidence>
<dbReference type="Pfam" id="PF00246">
    <property type="entry name" value="Peptidase_M14"/>
    <property type="match status" value="1"/>
</dbReference>
<evidence type="ECO:0000256" key="1">
    <source>
        <dbReference type="ARBA" id="ARBA00001947"/>
    </source>
</evidence>
<evidence type="ECO:0000256" key="8">
    <source>
        <dbReference type="ARBA" id="ARBA00022490"/>
    </source>
</evidence>
<evidence type="ECO:0000256" key="3">
    <source>
        <dbReference type="ARBA" id="ARBA00004120"/>
    </source>
</evidence>
<dbReference type="Gene3D" id="3.40.630.10">
    <property type="entry name" value="Zn peptidases"/>
    <property type="match status" value="1"/>
</dbReference>
<feature type="compositionally biased region" description="Low complexity" evidence="25">
    <location>
        <begin position="642"/>
        <end position="669"/>
    </location>
</feature>
<feature type="domain" description="Peptidase M14" evidence="26">
    <location>
        <begin position="331"/>
        <end position="602"/>
    </location>
</feature>
<feature type="region of interest" description="Disordered" evidence="25">
    <location>
        <begin position="32"/>
        <end position="68"/>
    </location>
</feature>
<keyword evidence="8" id="KW-0963">Cytoplasm</keyword>
<evidence type="ECO:0000256" key="18">
    <source>
        <dbReference type="ARBA" id="ARBA00023273"/>
    </source>
</evidence>
<dbReference type="InterPro" id="IPR040626">
    <property type="entry name" value="Pepdidase_M14_N"/>
</dbReference>
<keyword evidence="9 27" id="KW-0121">Carboxypeptidase</keyword>
<dbReference type="GO" id="GO:0008270">
    <property type="term" value="F:zinc ion binding"/>
    <property type="evidence" value="ECO:0007669"/>
    <property type="project" value="InterPro"/>
</dbReference>
<protein>
    <recommendedName>
        <fullName evidence="20">Cytosolic carboxypeptidase 2</fullName>
    </recommendedName>
    <alternativeName>
        <fullName evidence="22">ATP/GTP-binding protein-like 2</fullName>
    </alternativeName>
    <alternativeName>
        <fullName evidence="21">Protein deglutamylase CCP2</fullName>
    </alternativeName>
</protein>
<dbReference type="Pfam" id="PF18027">
    <property type="entry name" value="Pepdidase_M14_N"/>
    <property type="match status" value="1"/>
</dbReference>
<comment type="subcellular location">
    <subcellularLocation>
        <location evidence="3">Cytoplasm</location>
        <location evidence="3">Cytoskeleton</location>
        <location evidence="3">Cilium basal body</location>
    </subcellularLocation>
    <subcellularLocation>
        <location evidence="2">Cytoplasm</location>
        <location evidence="2">Cytoskeleton</location>
        <location evidence="2">Microtubule organizing center</location>
        <location evidence="2">Centrosome</location>
        <location evidence="2">Centriole</location>
    </subcellularLocation>
    <subcellularLocation>
        <location evidence="5">Cytoplasm</location>
        <location evidence="5">Cytosol</location>
    </subcellularLocation>
    <subcellularLocation>
        <location evidence="4">Membrane</location>
        <topology evidence="4">Multi-pass membrane protein</topology>
    </subcellularLocation>
</comment>
<dbReference type="PANTHER" id="PTHR12756:SF41">
    <property type="entry name" value="CYTOSOLIC CARBOXYPEPTIDASE 2"/>
    <property type="match status" value="1"/>
</dbReference>
<evidence type="ECO:0000256" key="12">
    <source>
        <dbReference type="ARBA" id="ARBA00022723"/>
    </source>
</evidence>
<keyword evidence="15" id="KW-0482">Metalloprotease</keyword>
<keyword evidence="11 23" id="KW-0812">Transmembrane</keyword>
<keyword evidence="12" id="KW-0479">Metal-binding</keyword>
<feature type="compositionally biased region" description="Basic and acidic residues" evidence="25">
    <location>
        <begin position="988"/>
        <end position="1004"/>
    </location>
</feature>
<keyword evidence="28" id="KW-1185">Reference proteome</keyword>
<evidence type="ECO:0000256" key="2">
    <source>
        <dbReference type="ARBA" id="ARBA00004114"/>
    </source>
</evidence>
<feature type="region of interest" description="Disordered" evidence="25">
    <location>
        <begin position="876"/>
        <end position="901"/>
    </location>
</feature>
<evidence type="ECO:0000256" key="14">
    <source>
        <dbReference type="ARBA" id="ARBA00022833"/>
    </source>
</evidence>
<evidence type="ECO:0000256" key="24">
    <source>
        <dbReference type="PROSITE-ProRule" id="PRU01379"/>
    </source>
</evidence>
<feature type="compositionally biased region" description="Basic residues" evidence="25">
    <location>
        <begin position="673"/>
        <end position="690"/>
    </location>
</feature>
<dbReference type="InterPro" id="IPR023395">
    <property type="entry name" value="MCP_dom_sf"/>
</dbReference>
<keyword evidence="16 23" id="KW-0472">Membrane</keyword>
<feature type="compositionally biased region" description="Polar residues" evidence="25">
    <location>
        <begin position="957"/>
        <end position="976"/>
    </location>
</feature>
<keyword evidence="17" id="KW-0206">Cytoskeleton</keyword>
<dbReference type="GO" id="GO:0005814">
    <property type="term" value="C:centriole"/>
    <property type="evidence" value="ECO:0007669"/>
    <property type="project" value="UniProtKB-SubCell"/>
</dbReference>
<dbReference type="Gene3D" id="1.50.40.10">
    <property type="entry name" value="Mitochondrial carrier domain"/>
    <property type="match status" value="1"/>
</dbReference>
<evidence type="ECO:0000256" key="5">
    <source>
        <dbReference type="ARBA" id="ARBA00004514"/>
    </source>
</evidence>
<dbReference type="InterPro" id="IPR000834">
    <property type="entry name" value="Peptidase_M14"/>
</dbReference>
<dbReference type="FunFam" id="3.40.630.10:FF:000011">
    <property type="entry name" value="cytosolic carboxypeptidase 2 isoform X1"/>
    <property type="match status" value="1"/>
</dbReference>
<keyword evidence="10" id="KW-0645">Protease</keyword>
<accession>A0A8J7TJ75</accession>
<evidence type="ECO:0000256" key="19">
    <source>
        <dbReference type="ARBA" id="ARBA00029302"/>
    </source>
</evidence>
<keyword evidence="18" id="KW-0966">Cell projection</keyword>
<sequence length="1677" mass="185270">MQRHLRHYGLFTGRNAGCQSGFTTAGSWERSRGYLLPDDNSQDSNGSASDTEGDKEGTRKTPSFPCPDSLLLEQALPKTRQLVFDSEGGRRVPRLRAPRGLFAIPSSQSPSQGPRWPVECEVIAEEVRHIEWEPAEPEEFYQLTGYERTPLCVGEERGTVVYCTDSATKSPYFTGARVGGSRGPVRDACPSSRKGSGDPALAFESRFESGNLQKAVRVGLHDYELTLRADLYTTKHTQWYYFRVRNMKAGVTYRFTIVNLMKPSSLYNMGMKPLLYSEQEARARGVGWRRVGANIRYYRNQRDQEGQSLYSLTWTCQFPHEGDTCYFAQCYPYTFSDLQLYLARVANNPVRARHCKFRVLCRSLAGNAVYVLTITSPSPSPAASLAKRAVVVTARVHPGETNSSWMMAGFLDFLLGDSPDAQLLRDTFVFKVVPMLNPDGVIVGNYRCSLAGRDLNRNYGTLLRDAFPCVWHTRNMVKRLVAEREVVLYCDFHGHSRKHNVFMYGCDDKSNPAQRLLERVFPLMMSKNATDMFSYKGCKFRVQKSKEGTGRIVMWRMGITNSYTMESTFGGSTLGGRKGTHFTTQDLKSLGYYFCDTLLDYCDPDQSKTHLCMKELCEMLQQEIRKKLENLGREADSSVALSDVSVSDIESSTSGSNSTESDGLPAHLLDLAHKKKKHLRTRKERNRLHQGHVQSREQKALRGNQSLPLNPFFGLQDSAALPADQGMKREAQEKPGSGTSQERKIKKVQHIRTERNRTGRAWIPHPSTGIAVIGEGRLWDSNQEKNAYLEAVTAAYLRSGGMFTAAQQTVTGEFEWASRSGSWQRQRALTSQRRPLAMASIQQHCTLEFPGGDRGAPLRQHPLPFDWELEVATRRQPAVRRGRTPSAYILPSPLHRPPTLATSQVVQSRVVPEFPVSNGLVASRSSHSISAPAPGPKPRQESRVRPARVSVRYLSHETATSSSDTLETSKSTQERPSVSEAFGLDDVGSDRGHSKPDRAVRRPAVDTQTFLPDLKRQDSGPKLQGQRCSRPAPEDVAADLGPLASSCPRAPLAPQQPERAEPQRERMQKLQRLSKAKSGRPPPPGGARGTPGETGREEGRAGSDVRPAGSAPFHSSSGEGKFQTVARNSAPAVPRYPLPPTLATSQVVQSRVVPEFPVSNGLVASRSSHSISAPAPGPKPKQESRVRPARVSVRYLSHETATSSSDTLETSKSTQERPSVSEAFGLDDVGSDRGHSKPDRAVRRPAVDTQTFLPDLKRQDSGPKLQGQRCSRPAPEDVAADLGPLASSCPRAPLAPQQPERAEPQRERMQKLQRLSKAKSGRPPPPGGARGTPGETGREEGRAGSDVRPAGSAPFHSSSGEGKFQTVLDEIVVSIMADTCGQVLLGSGLTVLSHPLMYIKVLVQVGHEPLPPTLGRNIFGRQVYQLPGLFAYAKHIVKIDGKAGLFKGLAPRLCAGSIGTIVHSKVLQRYQEQEKNNEESGNCKKDDISSLQQVVNETTKEMVARSCATIVTHPFHVITLRCMVQFIGRETKYSGVFDSIVTIYKEEGILGFFAGLIPRLLGDILSLWICNMLAHLVNTYAIDSSMNHMGEIKNCSQAITGFFASMLTYPFMLVSNLMAVNSCGLAGGLPPYASVYPNWVECWRHLSREGNTSRGNSLFFRKVPAGKTYAVDQQRFF</sequence>
<feature type="region of interest" description="Disordered" evidence="25">
    <location>
        <begin position="726"/>
        <end position="746"/>
    </location>
</feature>
<dbReference type="PROSITE" id="PS50920">
    <property type="entry name" value="SOLCAR"/>
    <property type="match status" value="2"/>
</dbReference>